<name>A0A2I0AQR0_9ASPA</name>
<sequence length="256" mass="28829">MEVDNVVPNPKASCTGEDVEKEGAFLLGLPTFLDIGNGRLRCEETGHELPEKERDAYSRGKACRIALIDACLSKKKPPLNTFLPHPLYRSKLVCSLTGDTINKTEEHIWKHINGRRFLKKLEEMEVQKLQLPENVEKDVKKSKKLSKLKATSANTDQKIKASRRREPVLESSDHEEPDFWVPPVGDRWDLDDGKDRWAPCTTSDMDKDADDVSGVINENEMIQSVELAARTKRMAISIGPSSFASRKKKSRKASGE</sequence>
<feature type="region of interest" description="Disordered" evidence="1">
    <location>
        <begin position="140"/>
        <end position="185"/>
    </location>
</feature>
<gene>
    <name evidence="2" type="ORF">AXF42_Ash015184</name>
</gene>
<organism evidence="2 3">
    <name type="scientific">Apostasia shenzhenica</name>
    <dbReference type="NCBI Taxonomy" id="1088818"/>
    <lineage>
        <taxon>Eukaryota</taxon>
        <taxon>Viridiplantae</taxon>
        <taxon>Streptophyta</taxon>
        <taxon>Embryophyta</taxon>
        <taxon>Tracheophyta</taxon>
        <taxon>Spermatophyta</taxon>
        <taxon>Magnoliopsida</taxon>
        <taxon>Liliopsida</taxon>
        <taxon>Asparagales</taxon>
        <taxon>Orchidaceae</taxon>
        <taxon>Apostasioideae</taxon>
        <taxon>Apostasia</taxon>
    </lineage>
</organism>
<feature type="compositionally biased region" description="Basic and acidic residues" evidence="1">
    <location>
        <begin position="164"/>
        <end position="174"/>
    </location>
</feature>
<evidence type="ECO:0008006" key="4">
    <source>
        <dbReference type="Google" id="ProtNLM"/>
    </source>
</evidence>
<protein>
    <recommendedName>
        <fullName evidence="4">Surfeit locus protein 2</fullName>
    </recommendedName>
</protein>
<dbReference type="InterPro" id="IPR008833">
    <property type="entry name" value="Surf2"/>
</dbReference>
<dbReference type="EMBL" id="KZ451960">
    <property type="protein sequence ID" value="PKA57806.1"/>
    <property type="molecule type" value="Genomic_DNA"/>
</dbReference>
<dbReference type="PANTHER" id="PTHR47854:SF1">
    <property type="entry name" value="SURFEIT LOCUS PROTEIN 2 (SURF2)"/>
    <property type="match status" value="1"/>
</dbReference>
<proteinExistence type="predicted"/>
<dbReference type="AlphaFoldDB" id="A0A2I0AQR0"/>
<dbReference type="Proteomes" id="UP000236161">
    <property type="component" value="Unassembled WGS sequence"/>
</dbReference>
<accession>A0A2I0AQR0</accession>
<dbReference type="PANTHER" id="PTHR47854">
    <property type="entry name" value="SURFEIT LOCUS PROTEIN 2 (SURF2)"/>
    <property type="match status" value="1"/>
</dbReference>
<keyword evidence="3" id="KW-1185">Reference proteome</keyword>
<evidence type="ECO:0000313" key="2">
    <source>
        <dbReference type="EMBL" id="PKA57806.1"/>
    </source>
</evidence>
<dbReference type="OrthoDB" id="127285at2759"/>
<evidence type="ECO:0000256" key="1">
    <source>
        <dbReference type="SAM" id="MobiDB-lite"/>
    </source>
</evidence>
<reference evidence="2 3" key="1">
    <citation type="journal article" date="2017" name="Nature">
        <title>The Apostasia genome and the evolution of orchids.</title>
        <authorList>
            <person name="Zhang G.Q."/>
            <person name="Liu K.W."/>
            <person name="Li Z."/>
            <person name="Lohaus R."/>
            <person name="Hsiao Y.Y."/>
            <person name="Niu S.C."/>
            <person name="Wang J.Y."/>
            <person name="Lin Y.C."/>
            <person name="Xu Q."/>
            <person name="Chen L.J."/>
            <person name="Yoshida K."/>
            <person name="Fujiwara S."/>
            <person name="Wang Z.W."/>
            <person name="Zhang Y.Q."/>
            <person name="Mitsuda N."/>
            <person name="Wang M."/>
            <person name="Liu G.H."/>
            <person name="Pecoraro L."/>
            <person name="Huang H.X."/>
            <person name="Xiao X.J."/>
            <person name="Lin M."/>
            <person name="Wu X.Y."/>
            <person name="Wu W.L."/>
            <person name="Chen Y.Y."/>
            <person name="Chang S.B."/>
            <person name="Sakamoto S."/>
            <person name="Ohme-Takagi M."/>
            <person name="Yagi M."/>
            <person name="Zeng S.J."/>
            <person name="Shen C.Y."/>
            <person name="Yeh C.M."/>
            <person name="Luo Y.B."/>
            <person name="Tsai W.C."/>
            <person name="Van de Peer Y."/>
            <person name="Liu Z.J."/>
        </authorList>
    </citation>
    <scope>NUCLEOTIDE SEQUENCE [LARGE SCALE GENOMIC DNA]</scope>
    <source>
        <strain evidence="3">cv. Shenzhen</strain>
        <tissue evidence="2">Stem</tissue>
    </source>
</reference>
<dbReference type="Pfam" id="PF05477">
    <property type="entry name" value="SURF2"/>
    <property type="match status" value="1"/>
</dbReference>
<evidence type="ECO:0000313" key="3">
    <source>
        <dbReference type="Proteomes" id="UP000236161"/>
    </source>
</evidence>